<dbReference type="GO" id="GO:0001669">
    <property type="term" value="C:acrosomal vesicle"/>
    <property type="evidence" value="ECO:0007669"/>
    <property type="project" value="UniProtKB-SubCell"/>
</dbReference>
<comment type="caution">
    <text evidence="6">The sequence shown here is derived from an EMBL/GenBank/DDBJ whole genome shotgun (WGS) entry which is preliminary data.</text>
</comment>
<keyword evidence="2" id="KW-0677">Repeat</keyword>
<keyword evidence="7" id="KW-1185">Reference proteome</keyword>
<dbReference type="Gene3D" id="2.20.110.10">
    <property type="entry name" value="Histone H3 K4-specific methyltransferase SET7/9 N-terminal domain"/>
    <property type="match status" value="2"/>
</dbReference>
<evidence type="ECO:0000256" key="1">
    <source>
        <dbReference type="ARBA" id="ARBA00004218"/>
    </source>
</evidence>
<dbReference type="InterPro" id="IPR052472">
    <property type="entry name" value="MORN3"/>
</dbReference>
<keyword evidence="3" id="KW-0968">Cytoplasmic vesicle</keyword>
<evidence type="ECO:0000313" key="6">
    <source>
        <dbReference type="EMBL" id="KAJ8414788.1"/>
    </source>
</evidence>
<evidence type="ECO:0000256" key="2">
    <source>
        <dbReference type="ARBA" id="ARBA00022737"/>
    </source>
</evidence>
<dbReference type="Proteomes" id="UP001221898">
    <property type="component" value="Unassembled WGS sequence"/>
</dbReference>
<organism evidence="6 7">
    <name type="scientific">Aldrovandia affinis</name>
    <dbReference type="NCBI Taxonomy" id="143900"/>
    <lineage>
        <taxon>Eukaryota</taxon>
        <taxon>Metazoa</taxon>
        <taxon>Chordata</taxon>
        <taxon>Craniata</taxon>
        <taxon>Vertebrata</taxon>
        <taxon>Euteleostomi</taxon>
        <taxon>Actinopterygii</taxon>
        <taxon>Neopterygii</taxon>
        <taxon>Teleostei</taxon>
        <taxon>Notacanthiformes</taxon>
        <taxon>Halosauridae</taxon>
        <taxon>Aldrovandia</taxon>
    </lineage>
</organism>
<reference evidence="6" key="1">
    <citation type="journal article" date="2023" name="Science">
        <title>Genome structures resolve the early diversification of teleost fishes.</title>
        <authorList>
            <person name="Parey E."/>
            <person name="Louis A."/>
            <person name="Montfort J."/>
            <person name="Bouchez O."/>
            <person name="Roques C."/>
            <person name="Iampietro C."/>
            <person name="Lluch J."/>
            <person name="Castinel A."/>
            <person name="Donnadieu C."/>
            <person name="Desvignes T."/>
            <person name="Floi Bucao C."/>
            <person name="Jouanno E."/>
            <person name="Wen M."/>
            <person name="Mejri S."/>
            <person name="Dirks R."/>
            <person name="Jansen H."/>
            <person name="Henkel C."/>
            <person name="Chen W.J."/>
            <person name="Zahm M."/>
            <person name="Cabau C."/>
            <person name="Klopp C."/>
            <person name="Thompson A.W."/>
            <person name="Robinson-Rechavi M."/>
            <person name="Braasch I."/>
            <person name="Lecointre G."/>
            <person name="Bobe J."/>
            <person name="Postlethwait J.H."/>
            <person name="Berthelot C."/>
            <person name="Roest Crollius H."/>
            <person name="Guiguen Y."/>
        </authorList>
    </citation>
    <scope>NUCLEOTIDE SEQUENCE</scope>
    <source>
        <strain evidence="6">NC1722</strain>
    </source>
</reference>
<name>A0AAD7T5V1_9TELE</name>
<proteinExistence type="predicted"/>
<sequence>MPFLKETTKETLNHLLDRIAQKNGLRHTIYFPNGDKYTGEWLHDKKHGKGTEVYKKTGAIYDGDWKDGKRNGFGTFSTLQRASKEHVKVYSGGWKNDKKDGYGTYLYSESVYYEAGGNRYEGTWKDGMKHGPGKFFFPDKGQLYEGVWAQDIAKCGTLVDSGRGEASDPTTYPIPKVCLTDVQSVLMEAQSHLKERE</sequence>
<dbReference type="SMART" id="SM00698">
    <property type="entry name" value="MORN"/>
    <property type="match status" value="4"/>
</dbReference>
<comment type="function">
    <text evidence="5">Assembles a suppression complex (suppresome) by tethering SIRT1 and MDM2 to regulate composite modifications of p53/TP53. Confers both deacetylation-mediated functional inactivation, by SIRT1, and ubiquitination-dependent degradation, by MDM2, of p53/TP53, promoting a proliferative and cell survival behaviors. May play a role in the regulation of spermatogenesis.</text>
</comment>
<evidence type="ECO:0000256" key="4">
    <source>
        <dbReference type="ARBA" id="ARBA00039854"/>
    </source>
</evidence>
<dbReference type="SUPFAM" id="SSF82185">
    <property type="entry name" value="Histone H3 K4-specific methyltransferase SET7/9 N-terminal domain"/>
    <property type="match status" value="1"/>
</dbReference>
<dbReference type="PANTHER" id="PTHR46511">
    <property type="entry name" value="MORN REPEAT-CONTAINING PROTEIN 3"/>
    <property type="match status" value="1"/>
</dbReference>
<comment type="subcellular location">
    <subcellularLocation>
        <location evidence="1">Cytoplasmic vesicle</location>
        <location evidence="1">Secretory vesicle</location>
        <location evidence="1">Acrosome</location>
    </subcellularLocation>
</comment>
<dbReference type="InterPro" id="IPR003409">
    <property type="entry name" value="MORN"/>
</dbReference>
<dbReference type="Pfam" id="PF02493">
    <property type="entry name" value="MORN"/>
    <property type="match status" value="4"/>
</dbReference>
<accession>A0AAD7T5V1</accession>
<gene>
    <name evidence="6" type="ORF">AAFF_G00023110</name>
</gene>
<dbReference type="EMBL" id="JAINUG010000011">
    <property type="protein sequence ID" value="KAJ8414788.1"/>
    <property type="molecule type" value="Genomic_DNA"/>
</dbReference>
<protein>
    <recommendedName>
        <fullName evidence="4">MORN repeat-containing protein 3</fullName>
    </recommendedName>
</protein>
<dbReference type="PANTHER" id="PTHR46511:SF1">
    <property type="entry name" value="MORN REPEAT-CONTAINING PROTEIN 3"/>
    <property type="match status" value="1"/>
</dbReference>
<evidence type="ECO:0000256" key="5">
    <source>
        <dbReference type="ARBA" id="ARBA00045851"/>
    </source>
</evidence>
<evidence type="ECO:0000313" key="7">
    <source>
        <dbReference type="Proteomes" id="UP001221898"/>
    </source>
</evidence>
<dbReference type="AlphaFoldDB" id="A0AAD7T5V1"/>
<evidence type="ECO:0000256" key="3">
    <source>
        <dbReference type="ARBA" id="ARBA00023329"/>
    </source>
</evidence>